<organism evidence="1 2">
    <name type="scientific">Halocatena salina</name>
    <dbReference type="NCBI Taxonomy" id="2934340"/>
    <lineage>
        <taxon>Archaea</taxon>
        <taxon>Methanobacteriati</taxon>
        <taxon>Methanobacteriota</taxon>
        <taxon>Stenosarchaea group</taxon>
        <taxon>Halobacteria</taxon>
        <taxon>Halobacteriales</taxon>
        <taxon>Natronomonadaceae</taxon>
        <taxon>Halocatena</taxon>
    </lineage>
</organism>
<dbReference type="RefSeq" id="WP_247994238.1">
    <property type="nucleotide sequence ID" value="NZ_CP096019.1"/>
</dbReference>
<protein>
    <submittedName>
        <fullName evidence="1">Uncharacterized protein</fullName>
    </submittedName>
</protein>
<gene>
    <name evidence="1" type="ORF">MW046_03790</name>
</gene>
<accession>A0A8U0A309</accession>
<reference evidence="1" key="1">
    <citation type="submission" date="2022-04" db="EMBL/GenBank/DDBJ databases">
        <title>Halocatena sp. nov., isolated from a salt lake.</title>
        <authorList>
            <person name="Cui H.-L."/>
        </authorList>
    </citation>
    <scope>NUCLEOTIDE SEQUENCE</scope>
    <source>
        <strain evidence="1">AD-1</strain>
    </source>
</reference>
<sequence>MLDDSRPRTRLCAAETLTTVAYEDTEDLHDADAVLAGLKELRSDNELPAKRVEKMINITEVGAGYTEE</sequence>
<proteinExistence type="predicted"/>
<dbReference type="EMBL" id="CP096019">
    <property type="protein sequence ID" value="UPM43575.1"/>
    <property type="molecule type" value="Genomic_DNA"/>
</dbReference>
<name>A0A8U0A309_9EURY</name>
<keyword evidence="2" id="KW-1185">Reference proteome</keyword>
<evidence type="ECO:0000313" key="2">
    <source>
        <dbReference type="Proteomes" id="UP000831768"/>
    </source>
</evidence>
<evidence type="ECO:0000313" key="1">
    <source>
        <dbReference type="EMBL" id="UPM43575.1"/>
    </source>
</evidence>
<dbReference type="KEGG" id="haad:MW046_03790"/>
<dbReference type="AlphaFoldDB" id="A0A8U0A309"/>
<dbReference type="GeneID" id="71927139"/>
<dbReference type="Proteomes" id="UP000831768">
    <property type="component" value="Chromosome"/>
</dbReference>